<dbReference type="GO" id="GO:0005524">
    <property type="term" value="F:ATP binding"/>
    <property type="evidence" value="ECO:0007669"/>
    <property type="project" value="UniProtKB-KW"/>
</dbReference>
<dbReference type="InterPro" id="IPR017871">
    <property type="entry name" value="ABC_transporter-like_CS"/>
</dbReference>
<dbReference type="PANTHER" id="PTHR42855:SF1">
    <property type="entry name" value="ABC TRANSPORTER DOMAIN-CONTAINING PROTEIN"/>
    <property type="match status" value="1"/>
</dbReference>
<keyword evidence="6" id="KW-1185">Reference proteome</keyword>
<dbReference type="PATRIC" id="fig|1261131.3.peg.679"/>
<dbReference type="HOGENOM" id="CLU_000604_36_0_5"/>
<dbReference type="Proteomes" id="UP000017862">
    <property type="component" value="Chromosome"/>
</dbReference>
<evidence type="ECO:0000259" key="4">
    <source>
        <dbReference type="PROSITE" id="PS50893"/>
    </source>
</evidence>
<dbReference type="CDD" id="cd03221">
    <property type="entry name" value="ABCF_EF-3"/>
    <property type="match status" value="2"/>
</dbReference>
<gene>
    <name evidence="5" type="primary">uup</name>
    <name evidence="5" type="ORF">lam_709</name>
</gene>
<feature type="domain" description="ABC transporter" evidence="4">
    <location>
        <begin position="291"/>
        <end position="533"/>
    </location>
</feature>
<evidence type="ECO:0000256" key="2">
    <source>
        <dbReference type="ARBA" id="ARBA00022741"/>
    </source>
</evidence>
<evidence type="ECO:0000313" key="5">
    <source>
        <dbReference type="EMBL" id="AHA28055.1"/>
    </source>
</evidence>
<comment type="similarity">
    <text evidence="1">Belongs to the ABC transporter superfamily.</text>
</comment>
<dbReference type="Gene3D" id="3.40.50.300">
    <property type="entry name" value="P-loop containing nucleotide triphosphate hydrolases"/>
    <property type="match status" value="2"/>
</dbReference>
<keyword evidence="2" id="KW-0547">Nucleotide-binding</keyword>
<dbReference type="PROSITE" id="PS00211">
    <property type="entry name" value="ABC_TRANSPORTER_1"/>
    <property type="match status" value="2"/>
</dbReference>
<accession>U6B569</accession>
<name>U6B569_9HYPH</name>
<dbReference type="Pfam" id="PF00005">
    <property type="entry name" value="ABC_tran"/>
    <property type="match status" value="2"/>
</dbReference>
<keyword evidence="3 5" id="KW-0067">ATP-binding</keyword>
<proteinExistence type="inferred from homology"/>
<dbReference type="InterPro" id="IPR037118">
    <property type="entry name" value="Val-tRNA_synth_C_sf"/>
</dbReference>
<dbReference type="STRING" id="1261131.lam_709"/>
<reference evidence="5 6" key="1">
    <citation type="journal article" date="2014" name="Mol. Plant Microbe Interact.">
        <title>The complete genome sequence of Candidatus Liberibacter americanus, associated with citrus Huanglongbing.</title>
        <authorList>
            <person name="Wulff N.A."/>
            <person name="Zhang S."/>
            <person name="Setubal J.C."/>
            <person name="Almeida N.F."/>
            <person name="Martins E.C."/>
            <person name="Harakava R."/>
            <person name="Kumar D."/>
            <person name="Rangel L.T."/>
            <person name="Foissac X."/>
            <person name="Bove J."/>
            <person name="Gabriel D.W."/>
        </authorList>
    </citation>
    <scope>NUCLEOTIDE SEQUENCE [LARGE SCALE GENOMIC DNA]</scope>
    <source>
        <strain evidence="5 6">Sao Paulo</strain>
    </source>
</reference>
<dbReference type="Gene3D" id="1.10.287.380">
    <property type="entry name" value="Valyl-tRNA synthetase, C-terminal domain"/>
    <property type="match status" value="1"/>
</dbReference>
<evidence type="ECO:0000256" key="1">
    <source>
        <dbReference type="ARBA" id="ARBA00005417"/>
    </source>
</evidence>
<sequence>MICKGLITMNIPILRFDNINATIGGVDLLRDVCFSVKPKERLCLVGRNGSGKSTLLKIAAGLIEPQSGKVFISASAKLGYLEQEFNYPNSATICDYIESATKEEHNYSLTSFLKIFNLTGKEKISDLSVGQARCVALIRIFIMRPDVLILDEPTNHLDYITINWLEQELININSAIIFVSHDRRFLKILSTSTIWLDRGCVHLLDKGFSHFEDWRDGILEKEKLHYYHLKKKNETEEDWLRYGVTARRKRNVRRLKELQEIRTDLSEKKKSFHREIKAEIKSTKSSGKLVIDANQINKDYNGISIIKDFSLRIKYGERIGIVGPNGSGKTTLLKILTGKIQPESGSLIFGTNLKIAIIDQKREDLNINKTLASYLTGGAGDNLIVNGQSRHVMGYIKDFLFQSNQAHSLIKNLSGGERMRAILARVLSKPFNFLIMDEPTNDLDFETLYFLEEIISKFQGTILLVSHDRDFLDHSVTSIISLHSIKHPNGRWIKYAGGYSDMILQQKKNDCFLESREVNKNKDKISNSHQQKIRQKKINKLSYGQKLLLKSLPQKIQEIHAKIKENENKLCDQTLFIKDQNKFYRISDELGKLYQEVKEKEEEWLKLEISREEEINYSNTK</sequence>
<protein>
    <submittedName>
        <fullName evidence="5">ABC transporter, ATP-binding protein</fullName>
    </submittedName>
</protein>
<dbReference type="Pfam" id="PF16326">
    <property type="entry name" value="ABC_tran_CTD"/>
    <property type="match status" value="1"/>
</dbReference>
<dbReference type="InterPro" id="IPR003593">
    <property type="entry name" value="AAA+_ATPase"/>
</dbReference>
<dbReference type="InterPro" id="IPR003439">
    <property type="entry name" value="ABC_transporter-like_ATP-bd"/>
</dbReference>
<dbReference type="KEGG" id="lar:lam_709"/>
<dbReference type="InterPro" id="IPR051309">
    <property type="entry name" value="ABCF_ATPase"/>
</dbReference>
<dbReference type="InterPro" id="IPR027417">
    <property type="entry name" value="P-loop_NTPase"/>
</dbReference>
<dbReference type="EMBL" id="CP006604">
    <property type="protein sequence ID" value="AHA28055.1"/>
    <property type="molecule type" value="Genomic_DNA"/>
</dbReference>
<evidence type="ECO:0000313" key="6">
    <source>
        <dbReference type="Proteomes" id="UP000017862"/>
    </source>
</evidence>
<dbReference type="eggNOG" id="COG0488">
    <property type="taxonomic scope" value="Bacteria"/>
</dbReference>
<feature type="domain" description="ABC transporter" evidence="4">
    <location>
        <begin position="14"/>
        <end position="223"/>
    </location>
</feature>
<organism evidence="5 6">
    <name type="scientific">Candidatus Liberibacter americanus str. Sao Paulo</name>
    <dbReference type="NCBI Taxonomy" id="1261131"/>
    <lineage>
        <taxon>Bacteria</taxon>
        <taxon>Pseudomonadati</taxon>
        <taxon>Pseudomonadota</taxon>
        <taxon>Alphaproteobacteria</taxon>
        <taxon>Hyphomicrobiales</taxon>
        <taxon>Rhizobiaceae</taxon>
        <taxon>Liberibacter</taxon>
    </lineage>
</organism>
<dbReference type="AlphaFoldDB" id="U6B569"/>
<dbReference type="SMART" id="SM00382">
    <property type="entry name" value="AAA"/>
    <property type="match status" value="2"/>
</dbReference>
<dbReference type="SUPFAM" id="SSF52540">
    <property type="entry name" value="P-loop containing nucleoside triphosphate hydrolases"/>
    <property type="match status" value="2"/>
</dbReference>
<dbReference type="InterPro" id="IPR032524">
    <property type="entry name" value="ABC_tran_C"/>
</dbReference>
<dbReference type="PANTHER" id="PTHR42855">
    <property type="entry name" value="ABC TRANSPORTER ATP-BINDING SUBUNIT"/>
    <property type="match status" value="1"/>
</dbReference>
<dbReference type="GO" id="GO:0003677">
    <property type="term" value="F:DNA binding"/>
    <property type="evidence" value="ECO:0007669"/>
    <property type="project" value="InterPro"/>
</dbReference>
<evidence type="ECO:0000256" key="3">
    <source>
        <dbReference type="ARBA" id="ARBA00022840"/>
    </source>
</evidence>
<dbReference type="GO" id="GO:0016887">
    <property type="term" value="F:ATP hydrolysis activity"/>
    <property type="evidence" value="ECO:0007669"/>
    <property type="project" value="InterPro"/>
</dbReference>
<dbReference type="PROSITE" id="PS50893">
    <property type="entry name" value="ABC_TRANSPORTER_2"/>
    <property type="match status" value="2"/>
</dbReference>